<dbReference type="SUPFAM" id="SSF53850">
    <property type="entry name" value="Periplasmic binding protein-like II"/>
    <property type="match status" value="1"/>
</dbReference>
<proteinExistence type="inferred from homology"/>
<sequence length="308" mass="32218">MAMTALTMTANAAEIDGVEITVPAGPGGGYDQLARAVQTGLQDLGLASSLQVVNIPGAGGTIALANFINSNSSGMNLLTTGIGMVGSIITTHAPVTMEQTRPLARMTGEYLTIVVAQDSPLKDMADFAAAYKEDPSKLTLGGFAVGGSDHLLYGSVIQSFGGDVSKMNYIAIGAGGEMLSQVMGGHIATGAGGYNEFSQQIESGTLRILGLAAPERVTGIDAPTMKEQGFDVDLVNWRGFLAPAGISDEDRKLLDTTIAKMVQSADWKKTLSDRGWVDMYLPSDEFSAFVASEQTKVGDLLKTLKIVD</sequence>
<comment type="similarity">
    <text evidence="1">Belongs to the UPF0065 (bug) family.</text>
</comment>
<organism evidence="2 3">
    <name type="scientific">Devosia psychrophila</name>
    <dbReference type="NCBI Taxonomy" id="728005"/>
    <lineage>
        <taxon>Bacteria</taxon>
        <taxon>Pseudomonadati</taxon>
        <taxon>Pseudomonadota</taxon>
        <taxon>Alphaproteobacteria</taxon>
        <taxon>Hyphomicrobiales</taxon>
        <taxon>Devosiaceae</taxon>
        <taxon>Devosia</taxon>
    </lineage>
</organism>
<dbReference type="CDD" id="cd07012">
    <property type="entry name" value="PBP2_Bug_TTT"/>
    <property type="match status" value="1"/>
</dbReference>
<dbReference type="Proteomes" id="UP000033519">
    <property type="component" value="Unassembled WGS sequence"/>
</dbReference>
<name>A0ABR5DU88_9HYPH</name>
<dbReference type="PANTHER" id="PTHR42928:SF3">
    <property type="entry name" value="UPF0065 PROTEIN YFLP"/>
    <property type="match status" value="1"/>
</dbReference>
<reference evidence="2 3" key="1">
    <citation type="submission" date="2015-03" db="EMBL/GenBank/DDBJ databases">
        <authorList>
            <person name="Lepp D."/>
            <person name="Hassan Y.I."/>
            <person name="Li X.-Z."/>
            <person name="Zhou T."/>
        </authorList>
    </citation>
    <scope>NUCLEOTIDE SEQUENCE [LARGE SCALE GENOMIC DNA]</scope>
    <source>
        <strain evidence="2 3">Cr7-05</strain>
    </source>
</reference>
<dbReference type="InterPro" id="IPR005064">
    <property type="entry name" value="BUG"/>
</dbReference>
<gene>
    <name evidence="2" type="ORF">WH91_18685</name>
</gene>
<dbReference type="PANTHER" id="PTHR42928">
    <property type="entry name" value="TRICARBOXYLATE-BINDING PROTEIN"/>
    <property type="match status" value="1"/>
</dbReference>
<comment type="caution">
    <text evidence="2">The sequence shown here is derived from an EMBL/GenBank/DDBJ whole genome shotgun (WGS) entry which is preliminary data.</text>
</comment>
<dbReference type="Pfam" id="PF03401">
    <property type="entry name" value="TctC"/>
    <property type="match status" value="1"/>
</dbReference>
<dbReference type="Gene3D" id="3.40.190.10">
    <property type="entry name" value="Periplasmic binding protein-like II"/>
    <property type="match status" value="1"/>
</dbReference>
<protein>
    <submittedName>
        <fullName evidence="2">C4-dicarboxylate ABC transporter substrate-binding protein</fullName>
    </submittedName>
</protein>
<dbReference type="InterPro" id="IPR042100">
    <property type="entry name" value="Bug_dom1"/>
</dbReference>
<keyword evidence="3" id="KW-1185">Reference proteome</keyword>
<dbReference type="Gene3D" id="3.40.190.150">
    <property type="entry name" value="Bordetella uptake gene, domain 1"/>
    <property type="match status" value="1"/>
</dbReference>
<evidence type="ECO:0000313" key="2">
    <source>
        <dbReference type="EMBL" id="KKC31574.1"/>
    </source>
</evidence>
<dbReference type="EMBL" id="LAPV01000164">
    <property type="protein sequence ID" value="KKC31574.1"/>
    <property type="molecule type" value="Genomic_DNA"/>
</dbReference>
<evidence type="ECO:0000313" key="3">
    <source>
        <dbReference type="Proteomes" id="UP000033519"/>
    </source>
</evidence>
<dbReference type="PIRSF" id="PIRSF017082">
    <property type="entry name" value="YflP"/>
    <property type="match status" value="1"/>
</dbReference>
<accession>A0ABR5DU88</accession>
<evidence type="ECO:0000256" key="1">
    <source>
        <dbReference type="ARBA" id="ARBA00006987"/>
    </source>
</evidence>